<feature type="domain" description="F-box" evidence="1">
    <location>
        <begin position="1"/>
        <end position="47"/>
    </location>
</feature>
<dbReference type="Proteomes" id="UP000612746">
    <property type="component" value="Unassembled WGS sequence"/>
</dbReference>
<dbReference type="OrthoDB" id="2369094at2759"/>
<comment type="caution">
    <text evidence="2">The sequence shown here is derived from an EMBL/GenBank/DDBJ whole genome shotgun (WGS) entry which is preliminary data.</text>
</comment>
<dbReference type="SUPFAM" id="SSF52047">
    <property type="entry name" value="RNI-like"/>
    <property type="match status" value="1"/>
</dbReference>
<dbReference type="Gene3D" id="3.80.10.10">
    <property type="entry name" value="Ribonuclease Inhibitor"/>
    <property type="match status" value="1"/>
</dbReference>
<sequence length="449" mass="50687">MTDKRTFPNELLALVFQHLTKRDVLNCTYTCWAWNSIGNERLYYKVYGNSNDRFRKLIRTITRTPSQTSVNIANGMPRQLGKLIKVIKLQRDYYFHANSRWYAELLSTLATATPNVHTADIYGPNISPSVETTTGFDWEASLSSKWPHLRRLRIAAGKPTGDLKFCANNMATLLNRLHYLDIVYWPDFPDYLPPSPLIVSNIRMLKVAVQDKPSYDRLKEVLESCQDTLNTLTLSWSASTGSLSVDDLITGLPQLKKFGFSYSISADLSISSFGDHVEHLELIGSHRLVENEADRKVTSATLKTTKLRTLRVARCEHFVDYLADILVANASTLQSLYFTGDSGDLLIEGLIDNNAHLYNVTTLSFECGMLDDLKAKDLADIFPNVQFLEMTAGPFSSVERWITSKTLGKFQDLKAIGPITFRELLDPNGYTLAFCDMERTLFLTDVSDG</sequence>
<dbReference type="PROSITE" id="PS50181">
    <property type="entry name" value="FBOX"/>
    <property type="match status" value="1"/>
</dbReference>
<gene>
    <name evidence="2" type="ORF">INT44_002648</name>
</gene>
<dbReference type="CDD" id="cd09917">
    <property type="entry name" value="F-box_SF"/>
    <property type="match status" value="1"/>
</dbReference>
<evidence type="ECO:0000313" key="2">
    <source>
        <dbReference type="EMBL" id="KAG2172633.1"/>
    </source>
</evidence>
<dbReference type="InterPro" id="IPR032675">
    <property type="entry name" value="LRR_dom_sf"/>
</dbReference>
<dbReference type="EMBL" id="JAEPRA010000022">
    <property type="protein sequence ID" value="KAG2172633.1"/>
    <property type="molecule type" value="Genomic_DNA"/>
</dbReference>
<proteinExistence type="predicted"/>
<evidence type="ECO:0000313" key="3">
    <source>
        <dbReference type="Proteomes" id="UP000612746"/>
    </source>
</evidence>
<dbReference type="Pfam" id="PF12937">
    <property type="entry name" value="F-box-like"/>
    <property type="match status" value="1"/>
</dbReference>
<keyword evidence="3" id="KW-1185">Reference proteome</keyword>
<protein>
    <recommendedName>
        <fullName evidence="1">F-box domain-containing protein</fullName>
    </recommendedName>
</protein>
<dbReference type="InterPro" id="IPR036047">
    <property type="entry name" value="F-box-like_dom_sf"/>
</dbReference>
<dbReference type="InterPro" id="IPR001810">
    <property type="entry name" value="F-box_dom"/>
</dbReference>
<reference evidence="2" key="1">
    <citation type="submission" date="2020-12" db="EMBL/GenBank/DDBJ databases">
        <title>Metabolic potential, ecology and presence of endohyphal bacteria is reflected in genomic diversity of Mucoromycotina.</title>
        <authorList>
            <person name="Muszewska A."/>
            <person name="Okrasinska A."/>
            <person name="Steczkiewicz K."/>
            <person name="Drgas O."/>
            <person name="Orlowska M."/>
            <person name="Perlinska-Lenart U."/>
            <person name="Aleksandrzak-Piekarczyk T."/>
            <person name="Szatraj K."/>
            <person name="Zielenkiewicz U."/>
            <person name="Pilsyk S."/>
            <person name="Malc E."/>
            <person name="Mieczkowski P."/>
            <person name="Kruszewska J.S."/>
            <person name="Biernat P."/>
            <person name="Pawlowska J."/>
        </authorList>
    </citation>
    <scope>NUCLEOTIDE SEQUENCE</scope>
    <source>
        <strain evidence="2">WA0000051536</strain>
    </source>
</reference>
<accession>A0A8H7PEX5</accession>
<dbReference type="AlphaFoldDB" id="A0A8H7PEX5"/>
<dbReference type="SUPFAM" id="SSF81383">
    <property type="entry name" value="F-box domain"/>
    <property type="match status" value="1"/>
</dbReference>
<name>A0A8H7PEX5_9FUNG</name>
<organism evidence="2 3">
    <name type="scientific">Umbelopsis vinacea</name>
    <dbReference type="NCBI Taxonomy" id="44442"/>
    <lineage>
        <taxon>Eukaryota</taxon>
        <taxon>Fungi</taxon>
        <taxon>Fungi incertae sedis</taxon>
        <taxon>Mucoromycota</taxon>
        <taxon>Mucoromycotina</taxon>
        <taxon>Umbelopsidomycetes</taxon>
        <taxon>Umbelopsidales</taxon>
        <taxon>Umbelopsidaceae</taxon>
        <taxon>Umbelopsis</taxon>
    </lineage>
</organism>
<evidence type="ECO:0000259" key="1">
    <source>
        <dbReference type="PROSITE" id="PS50181"/>
    </source>
</evidence>